<proteinExistence type="predicted"/>
<dbReference type="EMBL" id="JAHRIO010079996">
    <property type="protein sequence ID" value="MEQ2183735.1"/>
    <property type="molecule type" value="Genomic_DNA"/>
</dbReference>
<dbReference type="Proteomes" id="UP001476798">
    <property type="component" value="Unassembled WGS sequence"/>
</dbReference>
<keyword evidence="2" id="KW-1185">Reference proteome</keyword>
<sequence>MFPHDLISHFGFNYMPLRPLRLLCLCLLMGGKCFVRLWPQSFSSFELPTFFNRDSPLFKRASSVYAAIWECNWHSLDNGDSRPQIPAVDMIPCSVFVRLSQYEWSDSTVVPLPSPCGRVLGQVALVASV</sequence>
<evidence type="ECO:0008006" key="3">
    <source>
        <dbReference type="Google" id="ProtNLM"/>
    </source>
</evidence>
<accession>A0ABV0PJS2</accession>
<reference evidence="1 2" key="1">
    <citation type="submission" date="2021-06" db="EMBL/GenBank/DDBJ databases">
        <authorList>
            <person name="Palmer J.M."/>
        </authorList>
    </citation>
    <scope>NUCLEOTIDE SEQUENCE [LARGE SCALE GENOMIC DNA]</scope>
    <source>
        <strain evidence="1 2">GA_2019</strain>
        <tissue evidence="1">Muscle</tissue>
    </source>
</reference>
<evidence type="ECO:0000313" key="2">
    <source>
        <dbReference type="Proteomes" id="UP001476798"/>
    </source>
</evidence>
<protein>
    <recommendedName>
        <fullName evidence="3">Secreted protein</fullName>
    </recommendedName>
</protein>
<comment type="caution">
    <text evidence="1">The sequence shown here is derived from an EMBL/GenBank/DDBJ whole genome shotgun (WGS) entry which is preliminary data.</text>
</comment>
<name>A0ABV0PJS2_9TELE</name>
<organism evidence="1 2">
    <name type="scientific">Goodea atripinnis</name>
    <dbReference type="NCBI Taxonomy" id="208336"/>
    <lineage>
        <taxon>Eukaryota</taxon>
        <taxon>Metazoa</taxon>
        <taxon>Chordata</taxon>
        <taxon>Craniata</taxon>
        <taxon>Vertebrata</taxon>
        <taxon>Euteleostomi</taxon>
        <taxon>Actinopterygii</taxon>
        <taxon>Neopterygii</taxon>
        <taxon>Teleostei</taxon>
        <taxon>Neoteleostei</taxon>
        <taxon>Acanthomorphata</taxon>
        <taxon>Ovalentaria</taxon>
        <taxon>Atherinomorphae</taxon>
        <taxon>Cyprinodontiformes</taxon>
        <taxon>Goodeidae</taxon>
        <taxon>Goodea</taxon>
    </lineage>
</organism>
<evidence type="ECO:0000313" key="1">
    <source>
        <dbReference type="EMBL" id="MEQ2183735.1"/>
    </source>
</evidence>
<gene>
    <name evidence="1" type="ORF">GOODEAATRI_001084</name>
</gene>